<evidence type="ECO:0000313" key="4">
    <source>
        <dbReference type="Proteomes" id="UP001595859"/>
    </source>
</evidence>
<evidence type="ECO:0000259" key="2">
    <source>
        <dbReference type="Pfam" id="PF02481"/>
    </source>
</evidence>
<dbReference type="EMBL" id="JBHSIS010000027">
    <property type="protein sequence ID" value="MFC4859276.1"/>
    <property type="molecule type" value="Genomic_DNA"/>
</dbReference>
<evidence type="ECO:0000256" key="1">
    <source>
        <dbReference type="ARBA" id="ARBA00006525"/>
    </source>
</evidence>
<dbReference type="Proteomes" id="UP001595859">
    <property type="component" value="Unassembled WGS sequence"/>
</dbReference>
<comment type="similarity">
    <text evidence="1">Belongs to the DprA/Smf family.</text>
</comment>
<dbReference type="Gene3D" id="3.40.50.450">
    <property type="match status" value="1"/>
</dbReference>
<accession>A0ABV9SIT4</accession>
<dbReference type="Pfam" id="PF02481">
    <property type="entry name" value="DNA_processg_A"/>
    <property type="match status" value="1"/>
</dbReference>
<dbReference type="PANTHER" id="PTHR43022">
    <property type="entry name" value="PROTEIN SMF"/>
    <property type="match status" value="1"/>
</dbReference>
<feature type="domain" description="Smf/DprA SLOG" evidence="2">
    <location>
        <begin position="89"/>
        <end position="310"/>
    </location>
</feature>
<reference evidence="4" key="1">
    <citation type="journal article" date="2019" name="Int. J. Syst. Evol. Microbiol.">
        <title>The Global Catalogue of Microorganisms (GCM) 10K type strain sequencing project: providing services to taxonomists for standard genome sequencing and annotation.</title>
        <authorList>
            <consortium name="The Broad Institute Genomics Platform"/>
            <consortium name="The Broad Institute Genome Sequencing Center for Infectious Disease"/>
            <person name="Wu L."/>
            <person name="Ma J."/>
        </authorList>
    </citation>
    <scope>NUCLEOTIDE SEQUENCE [LARGE SCALE GENOMIC DNA]</scope>
    <source>
        <strain evidence="4">ZS-22-S1</strain>
    </source>
</reference>
<dbReference type="InterPro" id="IPR003488">
    <property type="entry name" value="DprA"/>
</dbReference>
<dbReference type="SUPFAM" id="SSF102405">
    <property type="entry name" value="MCP/YpsA-like"/>
    <property type="match status" value="1"/>
</dbReference>
<proteinExistence type="inferred from homology"/>
<comment type="caution">
    <text evidence="3">The sequence shown here is derived from an EMBL/GenBank/DDBJ whole genome shotgun (WGS) entry which is preliminary data.</text>
</comment>
<dbReference type="RefSeq" id="WP_378062236.1">
    <property type="nucleotide sequence ID" value="NZ_JBHSIS010000027.1"/>
</dbReference>
<protein>
    <submittedName>
        <fullName evidence="3">DNA-processing protein DprA</fullName>
    </submittedName>
</protein>
<gene>
    <name evidence="3" type="ORF">ACFPCV_37760</name>
</gene>
<evidence type="ECO:0000313" key="3">
    <source>
        <dbReference type="EMBL" id="MFC4859276.1"/>
    </source>
</evidence>
<dbReference type="PANTHER" id="PTHR43022:SF1">
    <property type="entry name" value="PROTEIN SMF"/>
    <property type="match status" value="1"/>
</dbReference>
<dbReference type="InterPro" id="IPR057666">
    <property type="entry name" value="DrpA_SLOG"/>
</dbReference>
<keyword evidence="4" id="KW-1185">Reference proteome</keyword>
<organism evidence="3 4">
    <name type="scientific">Actinophytocola glycyrrhizae</name>
    <dbReference type="NCBI Taxonomy" id="2044873"/>
    <lineage>
        <taxon>Bacteria</taxon>
        <taxon>Bacillati</taxon>
        <taxon>Actinomycetota</taxon>
        <taxon>Actinomycetes</taxon>
        <taxon>Pseudonocardiales</taxon>
        <taxon>Pseudonocardiaceae</taxon>
    </lineage>
</organism>
<sequence>MPTIAPPAASSADAHDALRRARVYLARVAEPPATSLAAFVEVHGPIEAAARVRAGDVPDAVREETGARREQDLVDEDLAAAAQAGARLILPEDQEWPGWRMLCLSAAATHGITWAAPPMALWARGPAHLAGILDTAVTIAGSQTATSYGEHVAAEFGSGLAAAGTTVVAGTSYGIDGAAHRGALAADGTTLAILACGIDFTYPAGHRTLIDRIAAQGLVISEYPPGTPPARHRFIARRRLLAGLSDGTVLVEGTAQGQSRFTGLCAAALGRSSMAVPGPITSRQSGGCHDLMRTGTAIPVTSVDDIHETISSGHAGVRQRA</sequence>
<name>A0ABV9SIT4_9PSEU</name>